<name>A0A8J5FB45_ZINOF</name>
<evidence type="ECO:0000256" key="4">
    <source>
        <dbReference type="ARBA" id="ARBA00023015"/>
    </source>
</evidence>
<proteinExistence type="inferred from homology"/>
<dbReference type="Pfam" id="PF07524">
    <property type="entry name" value="Bromo_TP"/>
    <property type="match status" value="1"/>
</dbReference>
<evidence type="ECO:0000256" key="3">
    <source>
        <dbReference type="ARBA" id="ARBA00017307"/>
    </source>
</evidence>
<keyword evidence="5" id="KW-0804">Transcription</keyword>
<feature type="domain" description="Bromodomain associated" evidence="7">
    <location>
        <begin position="222"/>
        <end position="298"/>
    </location>
</feature>
<evidence type="ECO:0000256" key="6">
    <source>
        <dbReference type="ARBA" id="ARBA00023242"/>
    </source>
</evidence>
<comment type="caution">
    <text evidence="8">The sequence shown here is derived from an EMBL/GenBank/DDBJ whole genome shotgun (WGS) entry which is preliminary data.</text>
</comment>
<protein>
    <recommendedName>
        <fullName evidence="3">Transcription initiation factor TFIID subunit 8</fullName>
    </recommendedName>
</protein>
<keyword evidence="9" id="KW-1185">Reference proteome</keyword>
<dbReference type="PANTHER" id="PTHR46338">
    <property type="entry name" value="TRANSCRIPTION INITIATION FACTOR TFIID SUBUNIT 8"/>
    <property type="match status" value="1"/>
</dbReference>
<dbReference type="GO" id="GO:0005669">
    <property type="term" value="C:transcription factor TFIID complex"/>
    <property type="evidence" value="ECO:0007669"/>
    <property type="project" value="InterPro"/>
</dbReference>
<dbReference type="InterPro" id="IPR037818">
    <property type="entry name" value="TAF8"/>
</dbReference>
<dbReference type="InterPro" id="IPR019473">
    <property type="entry name" value="TFIID_su8_C"/>
</dbReference>
<organism evidence="8 9">
    <name type="scientific">Zingiber officinale</name>
    <name type="common">Ginger</name>
    <name type="synonym">Amomum zingiber</name>
    <dbReference type="NCBI Taxonomy" id="94328"/>
    <lineage>
        <taxon>Eukaryota</taxon>
        <taxon>Viridiplantae</taxon>
        <taxon>Streptophyta</taxon>
        <taxon>Embryophyta</taxon>
        <taxon>Tracheophyta</taxon>
        <taxon>Spermatophyta</taxon>
        <taxon>Magnoliopsida</taxon>
        <taxon>Liliopsida</taxon>
        <taxon>Zingiberales</taxon>
        <taxon>Zingiberaceae</taxon>
        <taxon>Zingiber</taxon>
    </lineage>
</organism>
<evidence type="ECO:0000313" key="8">
    <source>
        <dbReference type="EMBL" id="KAG6486584.1"/>
    </source>
</evidence>
<dbReference type="InterPro" id="IPR006565">
    <property type="entry name" value="BTP"/>
</dbReference>
<dbReference type="AlphaFoldDB" id="A0A8J5FB45"/>
<keyword evidence="4" id="KW-0805">Transcription regulation</keyword>
<accession>A0A8J5FB45</accession>
<dbReference type="InterPro" id="IPR009072">
    <property type="entry name" value="Histone-fold"/>
</dbReference>
<keyword evidence="6" id="KW-0539">Nucleus</keyword>
<comment type="similarity">
    <text evidence="2">Belongs to the TAF8 family.</text>
</comment>
<evidence type="ECO:0000256" key="2">
    <source>
        <dbReference type="ARBA" id="ARBA00008767"/>
    </source>
</evidence>
<dbReference type="Pfam" id="PF10406">
    <property type="entry name" value="TAF8_C"/>
    <property type="match status" value="1"/>
</dbReference>
<reference evidence="8 9" key="1">
    <citation type="submission" date="2020-08" db="EMBL/GenBank/DDBJ databases">
        <title>Plant Genome Project.</title>
        <authorList>
            <person name="Zhang R.-G."/>
        </authorList>
    </citation>
    <scope>NUCLEOTIDE SEQUENCE [LARGE SCALE GENOMIC DNA]</scope>
    <source>
        <tissue evidence="8">Rhizome</tissue>
    </source>
</reference>
<gene>
    <name evidence="8" type="ORF">ZIOFF_055161</name>
</gene>
<evidence type="ECO:0000256" key="5">
    <source>
        <dbReference type="ARBA" id="ARBA00023163"/>
    </source>
</evidence>
<evidence type="ECO:0000259" key="7">
    <source>
        <dbReference type="SMART" id="SM00576"/>
    </source>
</evidence>
<dbReference type="PANTHER" id="PTHR46338:SF1">
    <property type="entry name" value="TRANSCRIPTION INITIATION FACTOR TFIID SUBUNIT 8"/>
    <property type="match status" value="1"/>
</dbReference>
<sequence length="546" mass="61622">MTRRRGKQEHLMALPVRVEDTMKNREWGGLDRDGFKRGESWGGGDFERQGKRPMSLSKCTHTRSGMWERGVALNRLGRNKVLLLGIPAHLLTRRTSNCKKELSVCNAAKVSGQLSGLRREEEKGLGFREMKSDSHLRSWRNYLVAPEVTLRLSSSHASSILLGVELYFFVQVLMKSRAFQQICWNFQIVAMCCVWNSGRYGGKESGGDQLTGLMKRRLLEGEEFSRYAARIAVSKICQSTGFHSSQQSASSAFADITIRYICRLGKTAIFYANLSGRTSCSVFDVILGLEDFGLLRGYPGASDVHRCLLSSGIIRELMQFVNTEVDASVRRPIMKFPIPRMPKPNPSFAQVREVPAGNHIPDWLPRFPDPNTYRPTQVWKKRDTDAKEEKVEKTRQRRKAERSLLSIQSKLGFNAPAEIQLTFDGDVEKGSKLVASNPFLALPLSCNDKEISEVVIPRELEPGKSSALLETFAPASEASKVESLDLDSNDKIALPQRRTTIQFKIRVGKKFTEISPSSHILDARKNSWFLMDDEKDDKKKRAEIIT</sequence>
<dbReference type="CDD" id="cd08049">
    <property type="entry name" value="TAF8"/>
    <property type="match status" value="1"/>
</dbReference>
<dbReference type="SMART" id="SM00576">
    <property type="entry name" value="BTP"/>
    <property type="match status" value="1"/>
</dbReference>
<dbReference type="GO" id="GO:0046982">
    <property type="term" value="F:protein heterodimerization activity"/>
    <property type="evidence" value="ECO:0007669"/>
    <property type="project" value="InterPro"/>
</dbReference>
<evidence type="ECO:0000256" key="1">
    <source>
        <dbReference type="ARBA" id="ARBA00004123"/>
    </source>
</evidence>
<dbReference type="Gene3D" id="1.10.20.10">
    <property type="entry name" value="Histone, subunit A"/>
    <property type="match status" value="1"/>
</dbReference>
<dbReference type="EMBL" id="JACMSC010000015">
    <property type="protein sequence ID" value="KAG6486584.1"/>
    <property type="molecule type" value="Genomic_DNA"/>
</dbReference>
<evidence type="ECO:0000313" key="9">
    <source>
        <dbReference type="Proteomes" id="UP000734854"/>
    </source>
</evidence>
<dbReference type="Proteomes" id="UP000734854">
    <property type="component" value="Unassembled WGS sequence"/>
</dbReference>
<comment type="subcellular location">
    <subcellularLocation>
        <location evidence="1">Nucleus</location>
    </subcellularLocation>
</comment>